<gene>
    <name evidence="1" type="ORF">H2200_011221</name>
</gene>
<sequence length="340" mass="39072">MTSGAVNLVPLPPILAEALNPRCRFPPPPDFGPWAALIFNRSKKLLQVRDEIYYVLSSNYYIVDRYWSTQQVQRIVRQWFGERVRKDQVLRVLRELLYVDNYAWIVLNWPHAYEDLDTTQVFSGGHLKRFSTSNIPPLGCETAAAWHSRGTNVTTFRVGGLHGATTPLEDRDTMEDLANAFSGRQPERDLDRIQHSYFFLVLNAMTQEFLREYGTNGLKYPEPGCPEQPEHNASGAIVGRTHFHDRFTHGRGYRTAMFNSILFLQHDLPLFDFTQDTGRLEYLGVGRLESAEALTILGRDETFGRIDKDKAKWYVQTWVPQLGYVILGEDGFEMQGSIDF</sequence>
<keyword evidence="2" id="KW-1185">Reference proteome</keyword>
<evidence type="ECO:0000313" key="2">
    <source>
        <dbReference type="Proteomes" id="UP001172673"/>
    </source>
</evidence>
<dbReference type="EMBL" id="JAPDRK010000019">
    <property type="protein sequence ID" value="KAJ9604387.1"/>
    <property type="molecule type" value="Genomic_DNA"/>
</dbReference>
<name>A0AA39CDP3_9EURO</name>
<dbReference type="AlphaFoldDB" id="A0AA39CDP3"/>
<protein>
    <submittedName>
        <fullName evidence="1">Uncharacterized protein</fullName>
    </submittedName>
</protein>
<evidence type="ECO:0000313" key="1">
    <source>
        <dbReference type="EMBL" id="KAJ9604387.1"/>
    </source>
</evidence>
<organism evidence="1 2">
    <name type="scientific">Cladophialophora chaetospira</name>
    <dbReference type="NCBI Taxonomy" id="386627"/>
    <lineage>
        <taxon>Eukaryota</taxon>
        <taxon>Fungi</taxon>
        <taxon>Dikarya</taxon>
        <taxon>Ascomycota</taxon>
        <taxon>Pezizomycotina</taxon>
        <taxon>Eurotiomycetes</taxon>
        <taxon>Chaetothyriomycetidae</taxon>
        <taxon>Chaetothyriales</taxon>
        <taxon>Herpotrichiellaceae</taxon>
        <taxon>Cladophialophora</taxon>
    </lineage>
</organism>
<proteinExistence type="predicted"/>
<accession>A0AA39CDP3</accession>
<comment type="caution">
    <text evidence="1">The sequence shown here is derived from an EMBL/GenBank/DDBJ whole genome shotgun (WGS) entry which is preliminary data.</text>
</comment>
<reference evidence="1" key="1">
    <citation type="submission" date="2022-10" db="EMBL/GenBank/DDBJ databases">
        <title>Culturing micro-colonial fungi from biological soil crusts in the Mojave desert and describing Neophaeococcomyces mojavensis, and introducing the new genera and species Taxawa tesnikishii.</title>
        <authorList>
            <person name="Kurbessoian T."/>
            <person name="Stajich J.E."/>
        </authorList>
    </citation>
    <scope>NUCLEOTIDE SEQUENCE</scope>
    <source>
        <strain evidence="1">TK_41</strain>
    </source>
</reference>
<dbReference type="Proteomes" id="UP001172673">
    <property type="component" value="Unassembled WGS sequence"/>
</dbReference>